<feature type="region of interest" description="Disordered" evidence="1">
    <location>
        <begin position="1"/>
        <end position="28"/>
    </location>
</feature>
<keyword evidence="3" id="KW-1185">Reference proteome</keyword>
<dbReference type="EMBL" id="JAAMRR010001690">
    <property type="protein sequence ID" value="NGX99804.1"/>
    <property type="molecule type" value="Genomic_DNA"/>
</dbReference>
<reference evidence="2" key="1">
    <citation type="submission" date="2020-02" db="EMBL/GenBank/DDBJ databases">
        <title>Draft genome sequence of Candidatus Afipia apatlaquensis IBT-C3, a potential strain for decolorization of textile dyes.</title>
        <authorList>
            <person name="Sanchez-Reyes A."/>
            <person name="Breton-Deval L."/>
            <person name="Mangelson H."/>
            <person name="Sanchez-Flores A."/>
        </authorList>
    </citation>
    <scope>NUCLEOTIDE SEQUENCE [LARGE SCALE GENOMIC DNA]</scope>
    <source>
        <strain evidence="2">IBT-C3</strain>
    </source>
</reference>
<feature type="compositionally biased region" description="Basic and acidic residues" evidence="1">
    <location>
        <begin position="59"/>
        <end position="84"/>
    </location>
</feature>
<comment type="caution">
    <text evidence="2">The sequence shown here is derived from an EMBL/GenBank/DDBJ whole genome shotgun (WGS) entry which is preliminary data.</text>
</comment>
<dbReference type="Proteomes" id="UP000480266">
    <property type="component" value="Unassembled WGS sequence"/>
</dbReference>
<feature type="region of interest" description="Disordered" evidence="1">
    <location>
        <begin position="59"/>
        <end position="91"/>
    </location>
</feature>
<gene>
    <name evidence="2" type="ORF">G4V63_32880</name>
</gene>
<evidence type="ECO:0000256" key="1">
    <source>
        <dbReference type="SAM" id="MobiDB-lite"/>
    </source>
</evidence>
<sequence length="91" mass="10128">MAFEQRDNSGTVFVNDRKEKDSHPDRTGSAIIDGVQYWVSGWVKSGAKGQFLSLAFKRKDGSGARPSNERDAPARKLASSRHDDMNDEVPF</sequence>
<evidence type="ECO:0000313" key="3">
    <source>
        <dbReference type="Proteomes" id="UP000480266"/>
    </source>
</evidence>
<organism evidence="2 3">
    <name type="scientific">Candidatus Afipia apatlaquensis</name>
    <dbReference type="NCBI Taxonomy" id="2712852"/>
    <lineage>
        <taxon>Bacteria</taxon>
        <taxon>Pseudomonadati</taxon>
        <taxon>Pseudomonadota</taxon>
        <taxon>Alphaproteobacteria</taxon>
        <taxon>Hyphomicrobiales</taxon>
        <taxon>Nitrobacteraceae</taxon>
        <taxon>Afipia</taxon>
    </lineage>
</organism>
<dbReference type="AlphaFoldDB" id="A0A7C9RKW2"/>
<evidence type="ECO:0000313" key="2">
    <source>
        <dbReference type="EMBL" id="NGX99804.1"/>
    </source>
</evidence>
<name>A0A7C9RKW2_9BRAD</name>
<protein>
    <recommendedName>
        <fullName evidence="4">DUF736 domain-containing protein</fullName>
    </recommendedName>
</protein>
<accession>A0A7C9RKW2</accession>
<proteinExistence type="predicted"/>
<feature type="compositionally biased region" description="Basic and acidic residues" evidence="1">
    <location>
        <begin position="15"/>
        <end position="26"/>
    </location>
</feature>
<evidence type="ECO:0008006" key="4">
    <source>
        <dbReference type="Google" id="ProtNLM"/>
    </source>
</evidence>